<evidence type="ECO:0000256" key="2">
    <source>
        <dbReference type="ARBA" id="ARBA00023125"/>
    </source>
</evidence>
<proteinExistence type="predicted"/>
<evidence type="ECO:0000256" key="1">
    <source>
        <dbReference type="ARBA" id="ARBA00023015"/>
    </source>
</evidence>
<dbReference type="Gene3D" id="1.10.357.10">
    <property type="entry name" value="Tetracycline Repressor, domain 2"/>
    <property type="match status" value="1"/>
</dbReference>
<feature type="compositionally biased region" description="Basic residues" evidence="5">
    <location>
        <begin position="236"/>
        <end position="245"/>
    </location>
</feature>
<evidence type="ECO:0000256" key="4">
    <source>
        <dbReference type="PROSITE-ProRule" id="PRU00335"/>
    </source>
</evidence>
<keyword evidence="8" id="KW-1185">Reference proteome</keyword>
<dbReference type="Proteomes" id="UP000614047">
    <property type="component" value="Unassembled WGS sequence"/>
</dbReference>
<evidence type="ECO:0000313" key="7">
    <source>
        <dbReference type="EMBL" id="MBG6092998.1"/>
    </source>
</evidence>
<feature type="domain" description="HTH tetR-type" evidence="6">
    <location>
        <begin position="6"/>
        <end position="66"/>
    </location>
</feature>
<dbReference type="PROSITE" id="PS50977">
    <property type="entry name" value="HTH_TETR_2"/>
    <property type="match status" value="1"/>
</dbReference>
<dbReference type="AlphaFoldDB" id="A0A931DQP8"/>
<organism evidence="7 8">
    <name type="scientific">Actinomadura viridis</name>
    <dbReference type="NCBI Taxonomy" id="58110"/>
    <lineage>
        <taxon>Bacteria</taxon>
        <taxon>Bacillati</taxon>
        <taxon>Actinomycetota</taxon>
        <taxon>Actinomycetes</taxon>
        <taxon>Streptosporangiales</taxon>
        <taxon>Thermomonosporaceae</taxon>
        <taxon>Actinomadura</taxon>
    </lineage>
</organism>
<dbReference type="SUPFAM" id="SSF48498">
    <property type="entry name" value="Tetracyclin repressor-like, C-terminal domain"/>
    <property type="match status" value="1"/>
</dbReference>
<dbReference type="SUPFAM" id="SSF46689">
    <property type="entry name" value="Homeodomain-like"/>
    <property type="match status" value="1"/>
</dbReference>
<feature type="DNA-binding region" description="H-T-H motif" evidence="4">
    <location>
        <begin position="29"/>
        <end position="48"/>
    </location>
</feature>
<keyword evidence="3" id="KW-0804">Transcription</keyword>
<dbReference type="Pfam" id="PF00440">
    <property type="entry name" value="TetR_N"/>
    <property type="match status" value="1"/>
</dbReference>
<reference evidence="7" key="1">
    <citation type="submission" date="2020-11" db="EMBL/GenBank/DDBJ databases">
        <title>Sequencing the genomes of 1000 actinobacteria strains.</title>
        <authorList>
            <person name="Klenk H.-P."/>
        </authorList>
    </citation>
    <scope>NUCLEOTIDE SEQUENCE</scope>
    <source>
        <strain evidence="7">DSM 43175</strain>
    </source>
</reference>
<dbReference type="GO" id="GO:0003700">
    <property type="term" value="F:DNA-binding transcription factor activity"/>
    <property type="evidence" value="ECO:0007669"/>
    <property type="project" value="TreeGrafter"/>
</dbReference>
<dbReference type="PANTHER" id="PTHR30055:SF209">
    <property type="entry name" value="POSSIBLE TRANSCRIPTIONAL REGULATORY PROTEIN (PROBABLY TETR-FAMILY)"/>
    <property type="match status" value="1"/>
</dbReference>
<name>A0A931DQP8_9ACTN</name>
<gene>
    <name evidence="7" type="ORF">IW256_007111</name>
</gene>
<evidence type="ECO:0000313" key="8">
    <source>
        <dbReference type="Proteomes" id="UP000614047"/>
    </source>
</evidence>
<comment type="caution">
    <text evidence="7">The sequence shown here is derived from an EMBL/GenBank/DDBJ whole genome shotgun (WGS) entry which is preliminary data.</text>
</comment>
<evidence type="ECO:0000259" key="6">
    <source>
        <dbReference type="PROSITE" id="PS50977"/>
    </source>
</evidence>
<dbReference type="PANTHER" id="PTHR30055">
    <property type="entry name" value="HTH-TYPE TRANSCRIPTIONAL REGULATOR RUTR"/>
    <property type="match status" value="1"/>
</dbReference>
<dbReference type="InterPro" id="IPR025996">
    <property type="entry name" value="MT1864/Rv1816-like_C"/>
</dbReference>
<dbReference type="EMBL" id="JADOUA010000001">
    <property type="protein sequence ID" value="MBG6092998.1"/>
    <property type="molecule type" value="Genomic_DNA"/>
</dbReference>
<feature type="region of interest" description="Disordered" evidence="5">
    <location>
        <begin position="225"/>
        <end position="245"/>
    </location>
</feature>
<evidence type="ECO:0000256" key="3">
    <source>
        <dbReference type="ARBA" id="ARBA00023163"/>
    </source>
</evidence>
<dbReference type="InterPro" id="IPR001647">
    <property type="entry name" value="HTH_TetR"/>
</dbReference>
<accession>A0A931DQP8</accession>
<dbReference type="RefSeq" id="WP_197015110.1">
    <property type="nucleotide sequence ID" value="NZ_BAABES010000023.1"/>
</dbReference>
<dbReference type="Pfam" id="PF13305">
    <property type="entry name" value="TetR_C_33"/>
    <property type="match status" value="1"/>
</dbReference>
<dbReference type="InterPro" id="IPR009057">
    <property type="entry name" value="Homeodomain-like_sf"/>
</dbReference>
<sequence>MSRSPAGPREKLIEAGVRLLEEQGPEALNARRLAAEIGASTMAVYTHFGGMAGLYEALAREAFARFERYLRRVPDTDDPVNDLLVLGLSYREFAVASPPRYRMMFGITSPGNVLPSFGHDLTTEGTPTTMAEMNRAFALLPRQVRRAMDAGRIRRDDPIAVAGQFWSMIHGYVLLETIGVFGAEGRGVLHILGPQVVNLLVGLGDERQAAELSAGRSLLAIEAARTVEPEPEPAPRRGRRPRPVR</sequence>
<dbReference type="GO" id="GO:0000976">
    <property type="term" value="F:transcription cis-regulatory region binding"/>
    <property type="evidence" value="ECO:0007669"/>
    <property type="project" value="TreeGrafter"/>
</dbReference>
<keyword evidence="2 4" id="KW-0238">DNA-binding</keyword>
<dbReference type="InterPro" id="IPR050109">
    <property type="entry name" value="HTH-type_TetR-like_transc_reg"/>
</dbReference>
<dbReference type="InterPro" id="IPR036271">
    <property type="entry name" value="Tet_transcr_reg_TetR-rel_C_sf"/>
</dbReference>
<evidence type="ECO:0000256" key="5">
    <source>
        <dbReference type="SAM" id="MobiDB-lite"/>
    </source>
</evidence>
<protein>
    <submittedName>
        <fullName evidence="7">AcrR family transcriptional regulator</fullName>
    </submittedName>
</protein>
<keyword evidence="1" id="KW-0805">Transcription regulation</keyword>